<keyword evidence="3" id="KW-1185">Reference proteome</keyword>
<organism evidence="2 3">
    <name type="scientific">Ectothiorhodospira mobilis</name>
    <dbReference type="NCBI Taxonomy" id="195064"/>
    <lineage>
        <taxon>Bacteria</taxon>
        <taxon>Pseudomonadati</taxon>
        <taxon>Pseudomonadota</taxon>
        <taxon>Gammaproteobacteria</taxon>
        <taxon>Chromatiales</taxon>
        <taxon>Ectothiorhodospiraceae</taxon>
        <taxon>Ectothiorhodospira</taxon>
    </lineage>
</organism>
<dbReference type="Proteomes" id="UP000199556">
    <property type="component" value="Unassembled WGS sequence"/>
</dbReference>
<gene>
    <name evidence="2" type="ORF">SAMN05421721_11718</name>
</gene>
<evidence type="ECO:0000313" key="3">
    <source>
        <dbReference type="Proteomes" id="UP000199556"/>
    </source>
</evidence>
<name>A0A1I4SI71_ECTMO</name>
<feature type="transmembrane region" description="Helical" evidence="1">
    <location>
        <begin position="20"/>
        <end position="39"/>
    </location>
</feature>
<keyword evidence="1" id="KW-1133">Transmembrane helix</keyword>
<protein>
    <submittedName>
        <fullName evidence="2">Type IV pilus assembly protein PilW</fullName>
    </submittedName>
</protein>
<dbReference type="Pfam" id="PF07963">
    <property type="entry name" value="N_methyl"/>
    <property type="match status" value="1"/>
</dbReference>
<accession>A0A1I4SI71</accession>
<keyword evidence="1" id="KW-0472">Membrane</keyword>
<reference evidence="2 3" key="1">
    <citation type="submission" date="2016-10" db="EMBL/GenBank/DDBJ databases">
        <authorList>
            <person name="de Groot N.N."/>
        </authorList>
    </citation>
    <scope>NUCLEOTIDE SEQUENCE [LARGE SCALE GENOMIC DNA]</scope>
    <source>
        <strain evidence="2 3">DSM 4180</strain>
    </source>
</reference>
<dbReference type="RefSeq" id="WP_218149062.1">
    <property type="nucleotide sequence ID" value="NZ_FOUO01000017.1"/>
</dbReference>
<dbReference type="InterPro" id="IPR012902">
    <property type="entry name" value="N_methyl_site"/>
</dbReference>
<sequence length="180" mass="19478">MSPGVRSAGCQRGVGLVEWMIALVIGLILLSGVVQIFVAHQSAYRESQQLARVQNTVAHTMDLLVRDLRGAAAVDAGTPGRLGVTRTRTVDWCGQPPGTSEVFYWVADATLRCGPDPDASGQILVEGLAPGSALEATPVRHPVDHGLLGLDLALDLRMHDDQTRRFHFRVALRQAILQRL</sequence>
<keyword evidence="1" id="KW-0812">Transmembrane</keyword>
<dbReference type="AlphaFoldDB" id="A0A1I4SI71"/>
<evidence type="ECO:0000256" key="1">
    <source>
        <dbReference type="SAM" id="Phobius"/>
    </source>
</evidence>
<dbReference type="STRING" id="195064.SAMN05421721_11718"/>
<evidence type="ECO:0000313" key="2">
    <source>
        <dbReference type="EMBL" id="SFM64132.1"/>
    </source>
</evidence>
<proteinExistence type="predicted"/>
<dbReference type="EMBL" id="FOUO01000017">
    <property type="protein sequence ID" value="SFM64132.1"/>
    <property type="molecule type" value="Genomic_DNA"/>
</dbReference>